<dbReference type="AlphaFoldDB" id="A0A7D9D7F3"/>
<protein>
    <submittedName>
        <fullName evidence="1">Uncharacterized protein</fullName>
    </submittedName>
</protein>
<comment type="caution">
    <text evidence="1">The sequence shown here is derived from an EMBL/GenBank/DDBJ whole genome shotgun (WGS) entry which is preliminary data.</text>
</comment>
<keyword evidence="2" id="KW-1185">Reference proteome</keyword>
<sequence>MQILPDNTPELDESFSIRLHNVSESNQKLQPGSSELILTIERNDNAGGVFQFANIDTETILSENLNNQLTVTVVRVEGDLDERWVKVKAINAGTVHSLKQIHPPYSMWYFNITRNV</sequence>
<proteinExistence type="predicted"/>
<organism evidence="1 2">
    <name type="scientific">Paramuricea clavata</name>
    <name type="common">Red gorgonian</name>
    <name type="synonym">Violescent sea-whip</name>
    <dbReference type="NCBI Taxonomy" id="317549"/>
    <lineage>
        <taxon>Eukaryota</taxon>
        <taxon>Metazoa</taxon>
        <taxon>Cnidaria</taxon>
        <taxon>Anthozoa</taxon>
        <taxon>Octocorallia</taxon>
        <taxon>Malacalcyonacea</taxon>
        <taxon>Plexauridae</taxon>
        <taxon>Paramuricea</taxon>
    </lineage>
</organism>
<dbReference type="Proteomes" id="UP001152795">
    <property type="component" value="Unassembled WGS sequence"/>
</dbReference>
<accession>A0A7D9D7F3</accession>
<dbReference type="InterPro" id="IPR038081">
    <property type="entry name" value="CalX-like_sf"/>
</dbReference>
<dbReference type="SUPFAM" id="SSF141072">
    <property type="entry name" value="CalX-like"/>
    <property type="match status" value="1"/>
</dbReference>
<reference evidence="1" key="1">
    <citation type="submission" date="2020-04" db="EMBL/GenBank/DDBJ databases">
        <authorList>
            <person name="Alioto T."/>
            <person name="Alioto T."/>
            <person name="Gomez Garrido J."/>
        </authorList>
    </citation>
    <scope>NUCLEOTIDE SEQUENCE</scope>
    <source>
        <strain evidence="1">A484AB</strain>
    </source>
</reference>
<name>A0A7D9D7F3_PARCT</name>
<evidence type="ECO:0000313" key="2">
    <source>
        <dbReference type="Proteomes" id="UP001152795"/>
    </source>
</evidence>
<dbReference type="EMBL" id="CACRXK020000009">
    <property type="protein sequence ID" value="CAB3976727.1"/>
    <property type="molecule type" value="Genomic_DNA"/>
</dbReference>
<evidence type="ECO:0000313" key="1">
    <source>
        <dbReference type="EMBL" id="CAB3976727.1"/>
    </source>
</evidence>
<gene>
    <name evidence="1" type="ORF">PACLA_8A081508</name>
</gene>